<evidence type="ECO:0000256" key="1">
    <source>
        <dbReference type="ARBA" id="ARBA00006336"/>
    </source>
</evidence>
<protein>
    <submittedName>
        <fullName evidence="4">Isochorismatase family protein</fullName>
    </submittedName>
</protein>
<keyword evidence="5" id="KW-1185">Reference proteome</keyword>
<dbReference type="InterPro" id="IPR036380">
    <property type="entry name" value="Isochorismatase-like_sf"/>
</dbReference>
<accession>A0A6A5TNU3</accession>
<dbReference type="InterPro" id="IPR000868">
    <property type="entry name" value="Isochorismatase-like_dom"/>
</dbReference>
<dbReference type="Gene3D" id="3.40.50.850">
    <property type="entry name" value="Isochorismatase-like"/>
    <property type="match status" value="1"/>
</dbReference>
<dbReference type="OrthoDB" id="167809at2759"/>
<feature type="domain" description="Isochorismatase-like" evidence="3">
    <location>
        <begin position="198"/>
        <end position="291"/>
    </location>
</feature>
<dbReference type="PANTHER" id="PTHR43540:SF9">
    <property type="entry name" value="FAMILY HYDROLASE, PUTATIVE (AFU_ORTHOLOGUE AFUA_2G08700)-RELATED"/>
    <property type="match status" value="1"/>
</dbReference>
<reference evidence="4" key="1">
    <citation type="journal article" date="2020" name="Stud. Mycol.">
        <title>101 Dothideomycetes genomes: a test case for predicting lifestyles and emergence of pathogens.</title>
        <authorList>
            <person name="Haridas S."/>
            <person name="Albert R."/>
            <person name="Binder M."/>
            <person name="Bloem J."/>
            <person name="Labutti K."/>
            <person name="Salamov A."/>
            <person name="Andreopoulos B."/>
            <person name="Baker S."/>
            <person name="Barry K."/>
            <person name="Bills G."/>
            <person name="Bluhm B."/>
            <person name="Cannon C."/>
            <person name="Castanera R."/>
            <person name="Culley D."/>
            <person name="Daum C."/>
            <person name="Ezra D."/>
            <person name="Gonzalez J."/>
            <person name="Henrissat B."/>
            <person name="Kuo A."/>
            <person name="Liang C."/>
            <person name="Lipzen A."/>
            <person name="Lutzoni F."/>
            <person name="Magnuson J."/>
            <person name="Mondo S."/>
            <person name="Nolan M."/>
            <person name="Ohm R."/>
            <person name="Pangilinan J."/>
            <person name="Park H.-J."/>
            <person name="Ramirez L."/>
            <person name="Alfaro M."/>
            <person name="Sun H."/>
            <person name="Tritt A."/>
            <person name="Yoshinaga Y."/>
            <person name="Zwiers L.-H."/>
            <person name="Turgeon B."/>
            <person name="Goodwin S."/>
            <person name="Spatafora J."/>
            <person name="Crous P."/>
            <person name="Grigoriev I."/>
        </authorList>
    </citation>
    <scope>NUCLEOTIDE SEQUENCE</scope>
    <source>
        <strain evidence="4">CBS 675.92</strain>
    </source>
</reference>
<dbReference type="Proteomes" id="UP000800035">
    <property type="component" value="Unassembled WGS sequence"/>
</dbReference>
<dbReference type="SUPFAM" id="SSF52499">
    <property type="entry name" value="Isochorismatase-like hydrolases"/>
    <property type="match status" value="1"/>
</dbReference>
<sequence length="321" mass="35681">MVLHRAGFNGRRGARTLAGRHWPKNERVIIGTADNFRIRSSEEGWDLTHPTKPETGITTPRVPLDCEISNVVIDPTKTALVIIDKQNISLSVSFCPAPSMRAAEEALLLHAIPAARKLGIQVVRLNWGLTEEELKAMTPVELRVFGFKANSDRADYGLSESEGDRSDPEKFLRCRERPQLRSMLGADLGKVQLEDGSEVEAGRKMMRGTWNAELHQPLLEAFETGKKTSNPDVFIHKSKNSGFVNSTLGLEEYLRTNGIRTLLFSGINTDQGFDTIMLKDACATDSPEYAQEAAEYKLCRNWGFLSSCKALAKAAECWKGK</sequence>
<proteinExistence type="inferred from homology"/>
<dbReference type="InterPro" id="IPR050272">
    <property type="entry name" value="Isochorismatase-like_hydrls"/>
</dbReference>
<evidence type="ECO:0000256" key="2">
    <source>
        <dbReference type="ARBA" id="ARBA00022801"/>
    </source>
</evidence>
<organism evidence="4 5">
    <name type="scientific">Byssothecium circinans</name>
    <dbReference type="NCBI Taxonomy" id="147558"/>
    <lineage>
        <taxon>Eukaryota</taxon>
        <taxon>Fungi</taxon>
        <taxon>Dikarya</taxon>
        <taxon>Ascomycota</taxon>
        <taxon>Pezizomycotina</taxon>
        <taxon>Dothideomycetes</taxon>
        <taxon>Pleosporomycetidae</taxon>
        <taxon>Pleosporales</taxon>
        <taxon>Massarineae</taxon>
        <taxon>Massarinaceae</taxon>
        <taxon>Byssothecium</taxon>
    </lineage>
</organism>
<dbReference type="EMBL" id="ML976999">
    <property type="protein sequence ID" value="KAF1954375.1"/>
    <property type="molecule type" value="Genomic_DNA"/>
</dbReference>
<gene>
    <name evidence="4" type="ORF">CC80DRAFT_517597</name>
</gene>
<evidence type="ECO:0000259" key="3">
    <source>
        <dbReference type="Pfam" id="PF00857"/>
    </source>
</evidence>
<name>A0A6A5TNU3_9PLEO</name>
<evidence type="ECO:0000313" key="4">
    <source>
        <dbReference type="EMBL" id="KAF1954375.1"/>
    </source>
</evidence>
<dbReference type="PANTHER" id="PTHR43540">
    <property type="entry name" value="PEROXYUREIDOACRYLATE/UREIDOACRYLATE AMIDOHYDROLASE-RELATED"/>
    <property type="match status" value="1"/>
</dbReference>
<comment type="similarity">
    <text evidence="1">Belongs to the isochorismatase family.</text>
</comment>
<dbReference type="Pfam" id="PF00857">
    <property type="entry name" value="Isochorismatase"/>
    <property type="match status" value="1"/>
</dbReference>
<dbReference type="AlphaFoldDB" id="A0A6A5TNU3"/>
<dbReference type="GO" id="GO:0016787">
    <property type="term" value="F:hydrolase activity"/>
    <property type="evidence" value="ECO:0007669"/>
    <property type="project" value="UniProtKB-KW"/>
</dbReference>
<keyword evidence="2" id="KW-0378">Hydrolase</keyword>
<evidence type="ECO:0000313" key="5">
    <source>
        <dbReference type="Proteomes" id="UP000800035"/>
    </source>
</evidence>